<comment type="caution">
    <text evidence="5">The sequence shown here is derived from an EMBL/GenBank/DDBJ whole genome shotgun (WGS) entry which is preliminary data.</text>
</comment>
<evidence type="ECO:0000313" key="5">
    <source>
        <dbReference type="EMBL" id="KAK3058575.1"/>
    </source>
</evidence>
<feature type="domain" description="NAD(P)-binding" evidence="4">
    <location>
        <begin position="12"/>
        <end position="151"/>
    </location>
</feature>
<dbReference type="AlphaFoldDB" id="A0AAJ0LX27"/>
<protein>
    <recommendedName>
        <fullName evidence="4">NAD(P)-binding domain-containing protein</fullName>
    </recommendedName>
</protein>
<dbReference type="GO" id="GO:0016491">
    <property type="term" value="F:oxidoreductase activity"/>
    <property type="evidence" value="ECO:0007669"/>
    <property type="project" value="UniProtKB-KW"/>
</dbReference>
<reference evidence="5" key="1">
    <citation type="submission" date="2023-04" db="EMBL/GenBank/DDBJ databases">
        <title>Black Yeasts Isolated from many extreme environments.</title>
        <authorList>
            <person name="Coleine C."/>
            <person name="Stajich J.E."/>
            <person name="Selbmann L."/>
        </authorList>
    </citation>
    <scope>NUCLEOTIDE SEQUENCE</scope>
    <source>
        <strain evidence="5">CCFEE 5312</strain>
    </source>
</reference>
<keyword evidence="2" id="KW-0521">NADP</keyword>
<evidence type="ECO:0000256" key="2">
    <source>
        <dbReference type="ARBA" id="ARBA00022857"/>
    </source>
</evidence>
<organism evidence="5 6">
    <name type="scientific">Extremus antarcticus</name>
    <dbReference type="NCBI Taxonomy" id="702011"/>
    <lineage>
        <taxon>Eukaryota</taxon>
        <taxon>Fungi</taxon>
        <taxon>Dikarya</taxon>
        <taxon>Ascomycota</taxon>
        <taxon>Pezizomycotina</taxon>
        <taxon>Dothideomycetes</taxon>
        <taxon>Dothideomycetidae</taxon>
        <taxon>Mycosphaerellales</taxon>
        <taxon>Extremaceae</taxon>
        <taxon>Extremus</taxon>
    </lineage>
</organism>
<evidence type="ECO:0000259" key="4">
    <source>
        <dbReference type="Pfam" id="PF13460"/>
    </source>
</evidence>
<dbReference type="InterPro" id="IPR045312">
    <property type="entry name" value="PCBER-like"/>
</dbReference>
<evidence type="ECO:0000313" key="6">
    <source>
        <dbReference type="Proteomes" id="UP001271007"/>
    </source>
</evidence>
<keyword evidence="3" id="KW-0560">Oxidoreductase</keyword>
<evidence type="ECO:0000256" key="3">
    <source>
        <dbReference type="ARBA" id="ARBA00023002"/>
    </source>
</evidence>
<sequence>MAQHIRSVILIGAGGNVGTAILSALEDDPLLTVTVLSRENSQSAFASHIKVIDIHPDYPLQELVQAFKGQDAVISAITSSGTGVQKLMITAAVEAGVKRFIPAEFGGSPTHPRARDLLPMFGAQEDIIDLLRSQQSTGMSWSALAPGPFFDWGLRNGLLAFDLAVQKAVIYDSGASCWSATTLSTTGRAVVGILKNPEKTANRHVVIQSFSTTQMDVVSELERYTGKKWDLQQVRSEDVIKQAQEQISKGDYSAVVKLIQATIYGSEDRGSDFATHLNLDNDMLGLPKESLGEVVSSVLTS</sequence>
<dbReference type="Pfam" id="PF13460">
    <property type="entry name" value="NAD_binding_10"/>
    <property type="match status" value="1"/>
</dbReference>
<comment type="similarity">
    <text evidence="1">Belongs to the NmrA-type oxidoreductase family. Isoflavone reductase subfamily.</text>
</comment>
<dbReference type="InterPro" id="IPR051609">
    <property type="entry name" value="NmrA/Isoflavone_reductase-like"/>
</dbReference>
<name>A0AAJ0LX27_9PEZI</name>
<accession>A0AAJ0LX27</accession>
<dbReference type="PANTHER" id="PTHR47706">
    <property type="entry name" value="NMRA-LIKE FAMILY PROTEIN"/>
    <property type="match status" value="1"/>
</dbReference>
<dbReference type="CDD" id="cd05259">
    <property type="entry name" value="PCBER_SDR_a"/>
    <property type="match status" value="1"/>
</dbReference>
<gene>
    <name evidence="5" type="ORF">LTR09_000139</name>
</gene>
<evidence type="ECO:0000256" key="1">
    <source>
        <dbReference type="ARBA" id="ARBA00005725"/>
    </source>
</evidence>
<dbReference type="Gene3D" id="3.90.25.10">
    <property type="entry name" value="UDP-galactose 4-epimerase, domain 1"/>
    <property type="match status" value="1"/>
</dbReference>
<dbReference type="SUPFAM" id="SSF51735">
    <property type="entry name" value="NAD(P)-binding Rossmann-fold domains"/>
    <property type="match status" value="1"/>
</dbReference>
<proteinExistence type="inferred from homology"/>
<dbReference type="InterPro" id="IPR036291">
    <property type="entry name" value="NAD(P)-bd_dom_sf"/>
</dbReference>
<dbReference type="EMBL" id="JAWDJX010000001">
    <property type="protein sequence ID" value="KAK3058575.1"/>
    <property type="molecule type" value="Genomic_DNA"/>
</dbReference>
<dbReference type="Gene3D" id="3.40.50.720">
    <property type="entry name" value="NAD(P)-binding Rossmann-like Domain"/>
    <property type="match status" value="1"/>
</dbReference>
<dbReference type="Proteomes" id="UP001271007">
    <property type="component" value="Unassembled WGS sequence"/>
</dbReference>
<dbReference type="InterPro" id="IPR016040">
    <property type="entry name" value="NAD(P)-bd_dom"/>
</dbReference>
<keyword evidence="6" id="KW-1185">Reference proteome</keyword>
<dbReference type="PANTHER" id="PTHR47706:SF9">
    <property type="entry name" value="NMRA-LIKE DOMAIN-CONTAINING PROTEIN-RELATED"/>
    <property type="match status" value="1"/>
</dbReference>